<gene>
    <name evidence="1" type="ORF">DARMORV10_A10P27450.1</name>
</gene>
<proteinExistence type="predicted"/>
<protein>
    <submittedName>
        <fullName evidence="1">(rape) hypothetical protein</fullName>
    </submittedName>
</protein>
<organism evidence="1">
    <name type="scientific">Brassica napus</name>
    <name type="common">Rape</name>
    <dbReference type="NCBI Taxonomy" id="3708"/>
    <lineage>
        <taxon>Eukaryota</taxon>
        <taxon>Viridiplantae</taxon>
        <taxon>Streptophyta</taxon>
        <taxon>Embryophyta</taxon>
        <taxon>Tracheophyta</taxon>
        <taxon>Spermatophyta</taxon>
        <taxon>Magnoliopsida</taxon>
        <taxon>eudicotyledons</taxon>
        <taxon>Gunneridae</taxon>
        <taxon>Pentapetalae</taxon>
        <taxon>rosids</taxon>
        <taxon>malvids</taxon>
        <taxon>Brassicales</taxon>
        <taxon>Brassicaceae</taxon>
        <taxon>Brassiceae</taxon>
        <taxon>Brassica</taxon>
    </lineage>
</organism>
<evidence type="ECO:0000313" key="1">
    <source>
        <dbReference type="EMBL" id="CAF2353641.1"/>
    </source>
</evidence>
<dbReference type="PANTHER" id="PTHR36067:SF5">
    <property type="entry name" value="(RAPE) HYPOTHETICAL PROTEIN"/>
    <property type="match status" value="1"/>
</dbReference>
<dbReference type="AlphaFoldDB" id="A0A817BF71"/>
<dbReference type="EMBL" id="HG994364">
    <property type="protein sequence ID" value="CAF2353641.1"/>
    <property type="molecule type" value="Genomic_DNA"/>
</dbReference>
<accession>A0A817BF71</accession>
<sequence>MFCHKDWKITNREIDSMADIALLVVEEYERRLKLTSEKASNSAEIGGWNDFPARVKMFGSDQEKRMESLKRKLEAKSQFALAVSNGFFSA</sequence>
<dbReference type="Proteomes" id="UP001295469">
    <property type="component" value="Chromosome A10"/>
</dbReference>
<reference evidence="1" key="1">
    <citation type="submission" date="2021-01" db="EMBL/GenBank/DDBJ databases">
        <authorList>
            <consortium name="Genoscope - CEA"/>
            <person name="William W."/>
        </authorList>
    </citation>
    <scope>NUCLEOTIDE SEQUENCE</scope>
</reference>
<dbReference type="PANTHER" id="PTHR36067">
    <property type="entry name" value="EXPRESSED PROTEIN"/>
    <property type="match status" value="1"/>
</dbReference>
<name>A0A817BF71_BRANA</name>